<protein>
    <submittedName>
        <fullName evidence="2">Uncharacterized protein</fullName>
    </submittedName>
</protein>
<dbReference type="Pfam" id="PF11951">
    <property type="entry name" value="Fungal_trans_2"/>
    <property type="match status" value="1"/>
</dbReference>
<proteinExistence type="predicted"/>
<name>A0ABR0E1T3_ZASCE</name>
<gene>
    <name evidence="2" type="ORF">PRZ48_013691</name>
</gene>
<feature type="compositionally biased region" description="Polar residues" evidence="1">
    <location>
        <begin position="19"/>
        <end position="41"/>
    </location>
</feature>
<feature type="region of interest" description="Disordered" evidence="1">
    <location>
        <begin position="18"/>
        <end position="59"/>
    </location>
</feature>
<comment type="caution">
    <text evidence="2">The sequence shown here is derived from an EMBL/GenBank/DDBJ whole genome shotgun (WGS) entry which is preliminary data.</text>
</comment>
<dbReference type="InterPro" id="IPR021858">
    <property type="entry name" value="Fun_TF"/>
</dbReference>
<dbReference type="EMBL" id="JAXOVC010000012">
    <property type="protein sequence ID" value="KAK4495360.1"/>
    <property type="molecule type" value="Genomic_DNA"/>
</dbReference>
<evidence type="ECO:0000313" key="2">
    <source>
        <dbReference type="EMBL" id="KAK4495360.1"/>
    </source>
</evidence>
<dbReference type="PANTHER" id="PTHR37540:SF10">
    <property type="entry name" value="SIGMA-70 REGION 2 FAMILY PROTEIN"/>
    <property type="match status" value="1"/>
</dbReference>
<keyword evidence="3" id="KW-1185">Reference proteome</keyword>
<dbReference type="PANTHER" id="PTHR37540">
    <property type="entry name" value="TRANSCRIPTION FACTOR (ACR-2), PUTATIVE-RELATED-RELATED"/>
    <property type="match status" value="1"/>
</dbReference>
<dbReference type="Proteomes" id="UP001305779">
    <property type="component" value="Unassembled WGS sequence"/>
</dbReference>
<reference evidence="2 3" key="1">
    <citation type="journal article" date="2023" name="G3 (Bethesda)">
        <title>A chromosome-level genome assembly of Zasmidium syzygii isolated from banana leaves.</title>
        <authorList>
            <person name="van Westerhoven A.C."/>
            <person name="Mehrabi R."/>
            <person name="Talebi R."/>
            <person name="Steentjes M.B.F."/>
            <person name="Corcolon B."/>
            <person name="Chong P.A."/>
            <person name="Kema G.H.J."/>
            <person name="Seidl M.F."/>
        </authorList>
    </citation>
    <scope>NUCLEOTIDE SEQUENCE [LARGE SCALE GENOMIC DNA]</scope>
    <source>
        <strain evidence="2 3">P124</strain>
    </source>
</reference>
<accession>A0ABR0E1T3</accession>
<sequence length="514" mass="58774">MASPTATHRPQVLFWINKDANSGSVSNSSREQRSAIQSQVQRGRPRKRKSKKDQPDAVMDVSPITCLNVSASTPAIVTRPMELYDPATRGMAAPIDPFDTTSIQVDTTARGLLRYYIHYYHPAQWPNEPFSRDKGPYSYKASVHRIVTTAMQDQLMMYTLLSAASSRIQHIDRLDFPTVARKQDGYTQKAIELMRERISQTEQQQQHDQENLHMLLHCVLFLGMHYVYGDDFEAGRVHQKVSLALLDQIGGLHALRERHLQEQILMADLFLACVNLEPCACGWEYDPGPADVLDLQDYELRELSGVDERMGSALLSQAQEIIPAELADLIQQVIEIYQVKIRLHTSTTSPARLLEIGQWVTRRNMALRARLLDLQFEDDRMHALRIVAIMWTLLSMNITGRLKTVKVMAAKLRTFLARISPDEWTPLASVRLWILLIGYTCSPQASELMEWYFEQIRNTEMAQMSVLEELVYDVSLSGWLENFQKGFLYHAPVQRPVTMELAGKLLEAERESWG</sequence>
<evidence type="ECO:0000256" key="1">
    <source>
        <dbReference type="SAM" id="MobiDB-lite"/>
    </source>
</evidence>
<organism evidence="2 3">
    <name type="scientific">Zasmidium cellare</name>
    <name type="common">Wine cellar mold</name>
    <name type="synonym">Racodium cellare</name>
    <dbReference type="NCBI Taxonomy" id="395010"/>
    <lineage>
        <taxon>Eukaryota</taxon>
        <taxon>Fungi</taxon>
        <taxon>Dikarya</taxon>
        <taxon>Ascomycota</taxon>
        <taxon>Pezizomycotina</taxon>
        <taxon>Dothideomycetes</taxon>
        <taxon>Dothideomycetidae</taxon>
        <taxon>Mycosphaerellales</taxon>
        <taxon>Mycosphaerellaceae</taxon>
        <taxon>Zasmidium</taxon>
    </lineage>
</organism>
<evidence type="ECO:0000313" key="3">
    <source>
        <dbReference type="Proteomes" id="UP001305779"/>
    </source>
</evidence>